<proteinExistence type="predicted"/>
<feature type="transmembrane region" description="Helical" evidence="1">
    <location>
        <begin position="101"/>
        <end position="125"/>
    </location>
</feature>
<keyword evidence="1" id="KW-1133">Transmembrane helix</keyword>
<accession>A0ABY8BCH0</accession>
<evidence type="ECO:0000256" key="1">
    <source>
        <dbReference type="SAM" id="Phobius"/>
    </source>
</evidence>
<dbReference type="EMBL" id="CP119083">
    <property type="protein sequence ID" value="WEF32691.1"/>
    <property type="molecule type" value="Genomic_DNA"/>
</dbReference>
<evidence type="ECO:0000313" key="2">
    <source>
        <dbReference type="EMBL" id="WEF32691.1"/>
    </source>
</evidence>
<sequence>MRPAAPIARLEAWFGRHCARLNTASAWRKAAWLAPLLFGLLSVLLGQDDNWDMRNYHMYNPFAVLHGRIGFDIAPGHWQSYFNPTLDFLYYGLVTYLPGPLVGFVMGALHGLNFLLVLAIAAQVLNRLAPTERHSAPLLLAVCGVCGAGFLAQLGSSMGDNMTALLILSPVLILLRGWDALPAPRGGNAVVLAAGLVMGLGTGLKLTNATFATGLCLALFTVAAPWRARLRLAFLFGVAVLAGIAITAGWWFATMWQTFGNPLFPQFNNIFQSPLALTYGVIDDIHVPKTFWEALAWPFVFTLDYERVSELTLRQLIWPVVYVLGLALAARLLWRRGGAALPQPRERFLLVFFLVSYLAWMKLFGIYRYLIPLELLAPLVAWVLLHGLLNTVAARRTAAWVLAACTLVVFPFSTWGHSDWAWDSFRADVPAFAQPEQTVLVTPIADPPLGWLVELFPRQIRVVSVESFPETPAWVARIHQAIDSRRGPHYTLLSGAIDDNRRRLAIRLALADGLGLMDDEHGCQRLAWLLTKVRQRVQVVPAPAGSGKACTLETQAQYRIDVAQKNAEIVRRGAEVLARYDLRIDAGACTVHDAFTGAEAKPYQLCPVARTQTPP</sequence>
<dbReference type="RefSeq" id="WP_277415409.1">
    <property type="nucleotide sequence ID" value="NZ_CP119083.1"/>
</dbReference>
<feature type="transmembrane region" description="Helical" evidence="1">
    <location>
        <begin position="397"/>
        <end position="416"/>
    </location>
</feature>
<dbReference type="Proteomes" id="UP001216510">
    <property type="component" value="Chromosome"/>
</dbReference>
<organism evidence="2 3">
    <name type="scientific">Pseudoduganella chitinolytica</name>
    <dbReference type="NCBI Taxonomy" id="34070"/>
    <lineage>
        <taxon>Bacteria</taxon>
        <taxon>Pseudomonadati</taxon>
        <taxon>Pseudomonadota</taxon>
        <taxon>Betaproteobacteria</taxon>
        <taxon>Burkholderiales</taxon>
        <taxon>Oxalobacteraceae</taxon>
        <taxon>Telluria group</taxon>
        <taxon>Pseudoduganella</taxon>
    </lineage>
</organism>
<reference evidence="2 3" key="1">
    <citation type="submission" date="2023-02" db="EMBL/GenBank/DDBJ databases">
        <title>Gemone sequence of Telluria chitinolytica ACM 3522T.</title>
        <authorList>
            <person name="Frediansyah A."/>
            <person name="Miess H."/>
            <person name="Gross H."/>
        </authorList>
    </citation>
    <scope>NUCLEOTIDE SEQUENCE [LARGE SCALE GENOMIC DNA]</scope>
    <source>
        <strain evidence="2 3">ACM 3522</strain>
    </source>
</reference>
<feature type="transmembrane region" description="Helical" evidence="1">
    <location>
        <begin position="233"/>
        <end position="253"/>
    </location>
</feature>
<feature type="transmembrane region" description="Helical" evidence="1">
    <location>
        <begin position="346"/>
        <end position="363"/>
    </location>
</feature>
<protein>
    <submittedName>
        <fullName evidence="2">Glycosyltransferase 87 family protein</fullName>
    </submittedName>
</protein>
<name>A0ABY8BCH0_9BURK</name>
<evidence type="ECO:0000313" key="3">
    <source>
        <dbReference type="Proteomes" id="UP001216510"/>
    </source>
</evidence>
<feature type="transmembrane region" description="Helical" evidence="1">
    <location>
        <begin position="316"/>
        <end position="334"/>
    </location>
</feature>
<keyword evidence="1" id="KW-0472">Membrane</keyword>
<keyword evidence="3" id="KW-1185">Reference proteome</keyword>
<gene>
    <name evidence="2" type="ORF">PX653_25325</name>
</gene>
<feature type="transmembrane region" description="Helical" evidence="1">
    <location>
        <begin position="137"/>
        <end position="156"/>
    </location>
</feature>
<keyword evidence="1" id="KW-0812">Transmembrane</keyword>
<feature type="transmembrane region" description="Helical" evidence="1">
    <location>
        <begin position="186"/>
        <end position="203"/>
    </location>
</feature>